<feature type="domain" description="EF-hand" evidence="2">
    <location>
        <begin position="15"/>
        <end position="50"/>
    </location>
</feature>
<accession>A0A812ILM4</accession>
<dbReference type="InterPro" id="IPR018247">
    <property type="entry name" value="EF_Hand_1_Ca_BS"/>
</dbReference>
<comment type="caution">
    <text evidence="3">The sequence shown here is derived from an EMBL/GenBank/DDBJ whole genome shotgun (WGS) entry which is preliminary data.</text>
</comment>
<dbReference type="EMBL" id="CAJNJA010000337">
    <property type="protein sequence ID" value="CAE7153093.1"/>
    <property type="molecule type" value="Genomic_DNA"/>
</dbReference>
<keyword evidence="1" id="KW-0106">Calcium</keyword>
<dbReference type="Proteomes" id="UP000601435">
    <property type="component" value="Unassembled WGS sequence"/>
</dbReference>
<evidence type="ECO:0000313" key="3">
    <source>
        <dbReference type="EMBL" id="CAE7153093.1"/>
    </source>
</evidence>
<dbReference type="PROSITE" id="PS50222">
    <property type="entry name" value="EF_HAND_2"/>
    <property type="match status" value="1"/>
</dbReference>
<feature type="non-terminal residue" evidence="3">
    <location>
        <position position="65"/>
    </location>
</feature>
<feature type="non-terminal residue" evidence="3">
    <location>
        <position position="1"/>
    </location>
</feature>
<evidence type="ECO:0000256" key="1">
    <source>
        <dbReference type="ARBA" id="ARBA00022837"/>
    </source>
</evidence>
<evidence type="ECO:0000259" key="2">
    <source>
        <dbReference type="PROSITE" id="PS50222"/>
    </source>
</evidence>
<name>A0A812ILM4_9DINO</name>
<dbReference type="Gene3D" id="1.10.238.10">
    <property type="entry name" value="EF-hand"/>
    <property type="match status" value="1"/>
</dbReference>
<dbReference type="Pfam" id="PF13202">
    <property type="entry name" value="EF-hand_5"/>
    <property type="match status" value="1"/>
</dbReference>
<evidence type="ECO:0000313" key="4">
    <source>
        <dbReference type="Proteomes" id="UP000601435"/>
    </source>
</evidence>
<organism evidence="3 4">
    <name type="scientific">Symbiodinium necroappetens</name>
    <dbReference type="NCBI Taxonomy" id="1628268"/>
    <lineage>
        <taxon>Eukaryota</taxon>
        <taxon>Sar</taxon>
        <taxon>Alveolata</taxon>
        <taxon>Dinophyceae</taxon>
        <taxon>Suessiales</taxon>
        <taxon>Symbiodiniaceae</taxon>
        <taxon>Symbiodinium</taxon>
    </lineage>
</organism>
<dbReference type="GO" id="GO:0005509">
    <property type="term" value="F:calcium ion binding"/>
    <property type="evidence" value="ECO:0007669"/>
    <property type="project" value="InterPro"/>
</dbReference>
<dbReference type="AlphaFoldDB" id="A0A812ILM4"/>
<reference evidence="3" key="1">
    <citation type="submission" date="2021-02" db="EMBL/GenBank/DDBJ databases">
        <authorList>
            <person name="Dougan E. K."/>
            <person name="Rhodes N."/>
            <person name="Thang M."/>
            <person name="Chan C."/>
        </authorList>
    </citation>
    <scope>NUCLEOTIDE SEQUENCE</scope>
</reference>
<proteinExistence type="predicted"/>
<dbReference type="SMART" id="SM00054">
    <property type="entry name" value="EFh"/>
    <property type="match status" value="1"/>
</dbReference>
<gene>
    <name evidence="3" type="ORF">SNEC2469_LOCUS217</name>
</gene>
<dbReference type="InterPro" id="IPR002048">
    <property type="entry name" value="EF_hand_dom"/>
</dbReference>
<dbReference type="OrthoDB" id="440272at2759"/>
<protein>
    <recommendedName>
        <fullName evidence="2">EF-hand domain-containing protein</fullName>
    </recommendedName>
</protein>
<dbReference type="PROSITE" id="PS00018">
    <property type="entry name" value="EF_HAND_1"/>
    <property type="match status" value="1"/>
</dbReference>
<keyword evidence="4" id="KW-1185">Reference proteome</keyword>
<dbReference type="SUPFAM" id="SSF47473">
    <property type="entry name" value="EF-hand"/>
    <property type="match status" value="1"/>
</dbReference>
<sequence>DISTLAADLDYELQEDIKLLGQMFKKVDANGDGELSLSELIQGAEEVPEFQNRLRVMDIDAVDLE</sequence>
<dbReference type="InterPro" id="IPR011992">
    <property type="entry name" value="EF-hand-dom_pair"/>
</dbReference>